<evidence type="ECO:0000313" key="2">
    <source>
        <dbReference type="EMBL" id="OOF93396.1"/>
    </source>
</evidence>
<dbReference type="OMA" id="KERYNQI"/>
<feature type="region of interest" description="Disordered" evidence="1">
    <location>
        <begin position="356"/>
        <end position="385"/>
    </location>
</feature>
<evidence type="ECO:0008006" key="4">
    <source>
        <dbReference type="Google" id="ProtNLM"/>
    </source>
</evidence>
<proteinExistence type="predicted"/>
<dbReference type="EMBL" id="KV907504">
    <property type="protein sequence ID" value="OOF93396.1"/>
    <property type="molecule type" value="Genomic_DNA"/>
</dbReference>
<gene>
    <name evidence="2" type="ORF">ASPCADRAFT_132426</name>
</gene>
<evidence type="ECO:0000256" key="1">
    <source>
        <dbReference type="SAM" id="MobiDB-lite"/>
    </source>
</evidence>
<feature type="compositionally biased region" description="Basic residues" evidence="1">
    <location>
        <begin position="1"/>
        <end position="13"/>
    </location>
</feature>
<dbReference type="OrthoDB" id="5304511at2759"/>
<feature type="compositionally biased region" description="Basic and acidic residues" evidence="1">
    <location>
        <begin position="367"/>
        <end position="378"/>
    </location>
</feature>
<dbReference type="VEuPathDB" id="FungiDB:ASPCADRAFT_132426"/>
<evidence type="ECO:0000313" key="3">
    <source>
        <dbReference type="Proteomes" id="UP000188318"/>
    </source>
</evidence>
<dbReference type="Proteomes" id="UP000188318">
    <property type="component" value="Unassembled WGS sequence"/>
</dbReference>
<dbReference type="STRING" id="602072.A0A1R3RFZ2"/>
<accession>A0A1R3RFZ2</accession>
<dbReference type="AlphaFoldDB" id="A0A1R3RFZ2"/>
<name>A0A1R3RFZ2_ASPC5</name>
<protein>
    <recommendedName>
        <fullName evidence="4">F-box domain-containing protein</fullName>
    </recommendedName>
</protein>
<sequence>MKKVVSKLKRSFRLARTEPVDPSKGSNRPGPAPVPETARGQSILTGPPQDVPLETLPPEIRYHIMSMLQLQGLQALVHASPVYHRQYLLDRRRLLPRCLDVTLENLAVEACLVYRSGLAEFSETRNPDAVIELLELYRERRALPEASTWSRDLTTDEALGMVMFHLSIVEPLLRQYVAWALGNLAQEPEVLQIDGSLSKTEELRLLRSMYRFQLCCNLFGVGCHGTPFSPRSGFDSVRILRVFLSIFEPWEVEEIVCIYAFAKAKYDQIFDDIRWDVHEENPKFDGQRPPTPDGAFDLDNSWIRHSLLIGTISRGLGLLHTVYFKIRDHEHLVLTMQDRISWPAGSFLEHEALGQSAQTIRRRQHPSSRDSKEERRDPLPFQGDRADGVYPPLAWTLMWQGTYSNLFGYYMEDPIRSWGYVMWDAARLEQSGAKEVLKRQWEAEWEGGDPRDQLL</sequence>
<organism evidence="2 3">
    <name type="scientific">Aspergillus carbonarius (strain ITEM 5010)</name>
    <dbReference type="NCBI Taxonomy" id="602072"/>
    <lineage>
        <taxon>Eukaryota</taxon>
        <taxon>Fungi</taxon>
        <taxon>Dikarya</taxon>
        <taxon>Ascomycota</taxon>
        <taxon>Pezizomycotina</taxon>
        <taxon>Eurotiomycetes</taxon>
        <taxon>Eurotiomycetidae</taxon>
        <taxon>Eurotiales</taxon>
        <taxon>Aspergillaceae</taxon>
        <taxon>Aspergillus</taxon>
        <taxon>Aspergillus subgen. Circumdati</taxon>
    </lineage>
</organism>
<reference evidence="3" key="1">
    <citation type="journal article" date="2017" name="Genome Biol.">
        <title>Comparative genomics reveals high biological diversity and specific adaptations in the industrially and medically important fungal genus Aspergillus.</title>
        <authorList>
            <person name="de Vries R.P."/>
            <person name="Riley R."/>
            <person name="Wiebenga A."/>
            <person name="Aguilar-Osorio G."/>
            <person name="Amillis S."/>
            <person name="Uchima C.A."/>
            <person name="Anderluh G."/>
            <person name="Asadollahi M."/>
            <person name="Askin M."/>
            <person name="Barry K."/>
            <person name="Battaglia E."/>
            <person name="Bayram O."/>
            <person name="Benocci T."/>
            <person name="Braus-Stromeyer S.A."/>
            <person name="Caldana C."/>
            <person name="Canovas D."/>
            <person name="Cerqueira G.C."/>
            <person name="Chen F."/>
            <person name="Chen W."/>
            <person name="Choi C."/>
            <person name="Clum A."/>
            <person name="Dos Santos R.A."/>
            <person name="Damasio A.R."/>
            <person name="Diallinas G."/>
            <person name="Emri T."/>
            <person name="Fekete E."/>
            <person name="Flipphi M."/>
            <person name="Freyberg S."/>
            <person name="Gallo A."/>
            <person name="Gournas C."/>
            <person name="Habgood R."/>
            <person name="Hainaut M."/>
            <person name="Harispe M.L."/>
            <person name="Henrissat B."/>
            <person name="Hilden K.S."/>
            <person name="Hope R."/>
            <person name="Hossain A."/>
            <person name="Karabika E."/>
            <person name="Karaffa L."/>
            <person name="Karanyi Z."/>
            <person name="Krasevec N."/>
            <person name="Kuo A."/>
            <person name="Kusch H."/>
            <person name="LaButti K."/>
            <person name="Lagendijk E.L."/>
            <person name="Lapidus A."/>
            <person name="Levasseur A."/>
            <person name="Lindquist E."/>
            <person name="Lipzen A."/>
            <person name="Logrieco A.F."/>
            <person name="MacCabe A."/>
            <person name="Maekelae M.R."/>
            <person name="Malavazi I."/>
            <person name="Melin P."/>
            <person name="Meyer V."/>
            <person name="Mielnichuk N."/>
            <person name="Miskei M."/>
            <person name="Molnar A.P."/>
            <person name="Mule G."/>
            <person name="Ngan C.Y."/>
            <person name="Orejas M."/>
            <person name="Orosz E."/>
            <person name="Ouedraogo J.P."/>
            <person name="Overkamp K.M."/>
            <person name="Park H.-S."/>
            <person name="Perrone G."/>
            <person name="Piumi F."/>
            <person name="Punt P.J."/>
            <person name="Ram A.F."/>
            <person name="Ramon A."/>
            <person name="Rauscher S."/>
            <person name="Record E."/>
            <person name="Riano-Pachon D.M."/>
            <person name="Robert V."/>
            <person name="Roehrig J."/>
            <person name="Ruller R."/>
            <person name="Salamov A."/>
            <person name="Salih N.S."/>
            <person name="Samson R.A."/>
            <person name="Sandor E."/>
            <person name="Sanguinetti M."/>
            <person name="Schuetze T."/>
            <person name="Sepcic K."/>
            <person name="Shelest E."/>
            <person name="Sherlock G."/>
            <person name="Sophianopoulou V."/>
            <person name="Squina F.M."/>
            <person name="Sun H."/>
            <person name="Susca A."/>
            <person name="Todd R.B."/>
            <person name="Tsang A."/>
            <person name="Unkles S.E."/>
            <person name="van de Wiele N."/>
            <person name="van Rossen-Uffink D."/>
            <person name="Oliveira J.V."/>
            <person name="Vesth T.C."/>
            <person name="Visser J."/>
            <person name="Yu J.-H."/>
            <person name="Zhou M."/>
            <person name="Andersen M.R."/>
            <person name="Archer D.B."/>
            <person name="Baker S.E."/>
            <person name="Benoit I."/>
            <person name="Brakhage A.A."/>
            <person name="Braus G.H."/>
            <person name="Fischer R."/>
            <person name="Frisvad J.C."/>
            <person name="Goldman G.H."/>
            <person name="Houbraken J."/>
            <person name="Oakley B."/>
            <person name="Pocsi I."/>
            <person name="Scazzocchio C."/>
            <person name="Seiboth B."/>
            <person name="vanKuyk P.A."/>
            <person name="Wortman J."/>
            <person name="Dyer P.S."/>
            <person name="Grigoriev I.V."/>
        </authorList>
    </citation>
    <scope>NUCLEOTIDE SEQUENCE [LARGE SCALE GENOMIC DNA]</scope>
    <source>
        <strain evidence="3">ITEM 5010</strain>
    </source>
</reference>
<keyword evidence="3" id="KW-1185">Reference proteome</keyword>
<feature type="region of interest" description="Disordered" evidence="1">
    <location>
        <begin position="1"/>
        <end position="51"/>
    </location>
</feature>